<evidence type="ECO:0000313" key="17">
    <source>
        <dbReference type="Ensembl" id="ENSSANP00000013000.1"/>
    </source>
</evidence>
<evidence type="ECO:0000256" key="7">
    <source>
        <dbReference type="ARBA" id="ARBA00022801"/>
    </source>
</evidence>
<dbReference type="Gene3D" id="3.60.20.30">
    <property type="entry name" value="(Glycosyl)asparaginase"/>
    <property type="match status" value="1"/>
</dbReference>
<dbReference type="Pfam" id="PF01112">
    <property type="entry name" value="Asparaginase_2"/>
    <property type="match status" value="2"/>
</dbReference>
<evidence type="ECO:0000256" key="4">
    <source>
        <dbReference type="ARBA" id="ARBA00012920"/>
    </source>
</evidence>
<evidence type="ECO:0000256" key="16">
    <source>
        <dbReference type="PIRSR" id="PIRSR600246-3"/>
    </source>
</evidence>
<evidence type="ECO:0000256" key="1">
    <source>
        <dbReference type="ARBA" id="ARBA00000306"/>
    </source>
</evidence>
<keyword evidence="8" id="KW-0068">Autocatalytic cleavage</keyword>
<dbReference type="GO" id="GO:0006508">
    <property type="term" value="P:proteolysis"/>
    <property type="evidence" value="ECO:0007669"/>
    <property type="project" value="UniProtKB-KW"/>
</dbReference>
<dbReference type="InterPro" id="IPR029055">
    <property type="entry name" value="Ntn_hydrolases_N"/>
</dbReference>
<accession>A0A671KYI6</accession>
<dbReference type="Proteomes" id="UP000472260">
    <property type="component" value="Unassembled WGS sequence"/>
</dbReference>
<keyword evidence="18" id="KW-1185">Reference proteome</keyword>
<reference evidence="17" key="1">
    <citation type="submission" date="2025-08" db="UniProtKB">
        <authorList>
            <consortium name="Ensembl"/>
        </authorList>
    </citation>
    <scope>IDENTIFICATION</scope>
</reference>
<evidence type="ECO:0000256" key="5">
    <source>
        <dbReference type="ARBA" id="ARBA00022280"/>
    </source>
</evidence>
<dbReference type="Ensembl" id="ENSSANT00000013882.1">
    <property type="protein sequence ID" value="ENSSANP00000013000.1"/>
    <property type="gene ID" value="ENSSANG00000006954.1"/>
</dbReference>
<dbReference type="GO" id="GO:0008798">
    <property type="term" value="F:beta-aspartyl-peptidase activity"/>
    <property type="evidence" value="ECO:0007669"/>
    <property type="project" value="UniProtKB-EC"/>
</dbReference>
<dbReference type="SUPFAM" id="SSF56235">
    <property type="entry name" value="N-terminal nucleophile aminohydrolases (Ntn hydrolases)"/>
    <property type="match status" value="1"/>
</dbReference>
<evidence type="ECO:0000256" key="14">
    <source>
        <dbReference type="PIRSR" id="PIRSR600246-1"/>
    </source>
</evidence>
<dbReference type="InterPro" id="IPR000246">
    <property type="entry name" value="Peptidase_T2"/>
</dbReference>
<evidence type="ECO:0000256" key="13">
    <source>
        <dbReference type="ARBA" id="ARBA00049366"/>
    </source>
</evidence>
<comment type="catalytic activity">
    <reaction evidence="1">
        <text>Cleavage of a beta-linked Asp residue from the N-terminus of a polypeptide.</text>
        <dbReference type="EC" id="3.4.19.5"/>
    </reaction>
</comment>
<dbReference type="EC" id="3.4.19.5" evidence="3"/>
<comment type="catalytic activity">
    <reaction evidence="13">
        <text>L-asparagine + H2O = L-aspartate + NH4(+)</text>
        <dbReference type="Rhea" id="RHEA:21016"/>
        <dbReference type="ChEBI" id="CHEBI:15377"/>
        <dbReference type="ChEBI" id="CHEBI:28938"/>
        <dbReference type="ChEBI" id="CHEBI:29991"/>
        <dbReference type="ChEBI" id="CHEBI:58048"/>
        <dbReference type="EC" id="3.5.1.1"/>
    </reaction>
</comment>
<name>A0A671KYI6_9TELE</name>
<dbReference type="InterPro" id="IPR033844">
    <property type="entry name" value="ASRGL1_meta"/>
</dbReference>
<dbReference type="PANTHER" id="PTHR10188:SF41">
    <property type="entry name" value="ISOASPARTYL PEPTIDASE_L-ASPARAGINASE"/>
    <property type="match status" value="1"/>
</dbReference>
<protein>
    <recommendedName>
        <fullName evidence="5">Isoaspartyl peptidase/L-asparaginase</fullName>
        <ecNumber evidence="3">3.4.19.5</ecNumber>
        <ecNumber evidence="4">3.5.1.1</ecNumber>
    </recommendedName>
    <alternativeName>
        <fullName evidence="9">Asparaginase-like protein 1</fullName>
    </alternativeName>
    <alternativeName>
        <fullName evidence="12">Beta-aspartyl-peptidase</fullName>
    </alternativeName>
    <alternativeName>
        <fullName evidence="10">Isoaspartyl dipeptidase</fullName>
    </alternativeName>
    <alternativeName>
        <fullName evidence="11">L-asparagine amidohydrolase</fullName>
    </alternativeName>
</protein>
<evidence type="ECO:0000256" key="12">
    <source>
        <dbReference type="ARBA" id="ARBA00030667"/>
    </source>
</evidence>
<feature type="binding site" evidence="15">
    <location>
        <begin position="247"/>
        <end position="250"/>
    </location>
    <ligand>
        <name>substrate</name>
    </ligand>
</feature>
<comment type="similarity">
    <text evidence="2">Belongs to the Ntn-hydrolase family.</text>
</comment>
<dbReference type="CDD" id="cd04702">
    <property type="entry name" value="ASRGL1_like"/>
    <property type="match status" value="1"/>
</dbReference>
<evidence type="ECO:0000256" key="15">
    <source>
        <dbReference type="PIRSR" id="PIRSR600246-2"/>
    </source>
</evidence>
<keyword evidence="6" id="KW-0645">Protease</keyword>
<dbReference type="GO" id="GO:0005737">
    <property type="term" value="C:cytoplasm"/>
    <property type="evidence" value="ECO:0007669"/>
    <property type="project" value="TreeGrafter"/>
</dbReference>
<proteinExistence type="inferred from homology"/>
<evidence type="ECO:0000256" key="2">
    <source>
        <dbReference type="ARBA" id="ARBA00010872"/>
    </source>
</evidence>
<evidence type="ECO:0000256" key="11">
    <source>
        <dbReference type="ARBA" id="ARBA00030414"/>
    </source>
</evidence>
<dbReference type="EC" id="3.5.1.1" evidence="4"/>
<feature type="binding site" evidence="15">
    <location>
        <begin position="224"/>
        <end position="227"/>
    </location>
    <ligand>
        <name>substrate</name>
    </ligand>
</feature>
<evidence type="ECO:0000313" key="18">
    <source>
        <dbReference type="Proteomes" id="UP000472260"/>
    </source>
</evidence>
<reference evidence="17" key="2">
    <citation type="submission" date="2025-09" db="UniProtKB">
        <authorList>
            <consortium name="Ensembl"/>
        </authorList>
    </citation>
    <scope>IDENTIFICATION</scope>
</reference>
<evidence type="ECO:0000256" key="10">
    <source>
        <dbReference type="ARBA" id="ARBA00029780"/>
    </source>
</evidence>
<organism evidence="17 18">
    <name type="scientific">Sinocyclocheilus anshuiensis</name>
    <dbReference type="NCBI Taxonomy" id="1608454"/>
    <lineage>
        <taxon>Eukaryota</taxon>
        <taxon>Metazoa</taxon>
        <taxon>Chordata</taxon>
        <taxon>Craniata</taxon>
        <taxon>Vertebrata</taxon>
        <taxon>Euteleostomi</taxon>
        <taxon>Actinopterygii</taxon>
        <taxon>Neopterygii</taxon>
        <taxon>Teleostei</taxon>
        <taxon>Ostariophysi</taxon>
        <taxon>Cypriniformes</taxon>
        <taxon>Cyprinidae</taxon>
        <taxon>Cyprininae</taxon>
        <taxon>Sinocyclocheilus</taxon>
    </lineage>
</organism>
<feature type="active site" description="Nucleophile" evidence="14">
    <location>
        <position position="196"/>
    </location>
</feature>
<dbReference type="GO" id="GO:0004067">
    <property type="term" value="F:asparaginase activity"/>
    <property type="evidence" value="ECO:0007669"/>
    <property type="project" value="UniProtKB-EC"/>
</dbReference>
<dbReference type="FunFam" id="3.60.20.30:FF:000001">
    <property type="entry name" value="Isoaspartyl peptidase/L-asparaginase"/>
    <property type="match status" value="1"/>
</dbReference>
<evidence type="ECO:0000256" key="3">
    <source>
        <dbReference type="ARBA" id="ARBA00012879"/>
    </source>
</evidence>
<evidence type="ECO:0000256" key="8">
    <source>
        <dbReference type="ARBA" id="ARBA00022813"/>
    </source>
</evidence>
<dbReference type="PANTHER" id="PTHR10188">
    <property type="entry name" value="L-ASPARAGINASE"/>
    <property type="match status" value="1"/>
</dbReference>
<gene>
    <name evidence="17" type="primary">asrgl1</name>
</gene>
<evidence type="ECO:0000256" key="9">
    <source>
        <dbReference type="ARBA" id="ARBA00029701"/>
    </source>
</evidence>
<evidence type="ECO:0000256" key="6">
    <source>
        <dbReference type="ARBA" id="ARBA00022670"/>
    </source>
</evidence>
<dbReference type="AlphaFoldDB" id="A0A671KYI6"/>
<keyword evidence="7" id="KW-0378">Hydrolase</keyword>
<dbReference type="GO" id="GO:0033345">
    <property type="term" value="P:L-asparagine catabolic process via L-aspartate"/>
    <property type="evidence" value="ECO:0007669"/>
    <property type="project" value="TreeGrafter"/>
</dbReference>
<feature type="site" description="Cleavage; by autolysis" evidence="16">
    <location>
        <begin position="195"/>
        <end position="196"/>
    </location>
</feature>
<sequence length="339" mass="36234">MLPVVVVHGGAGHIPKERAELSTIGVKEAARTGYAILQKSGSAMDAVVEAVALMENNPRFNAGTHTTHTSHLIPNTTSRVSRKLRLCPYVIGRGSVLNVKGEVEMDAMVMDGRNLDSGAVSAVRRIANPVQLARLVMEKTKHLCLTAEGASKFARSMGVPEVPEESLITDYAKMRWKKNLQPDANPVECQMGKMGTVGAVAVDKDGNIACATSTGGMINKMEGRVGDTPCVGCGGYADNNVGAVSPTGHGEAIMKVTLSRLILFHMEQGKTPEEASDLALTYMKERVDGLGGVVVVDPKGTWAARFSSLQMSWATAQQGELHYGLYCGEHFVEPVQENI</sequence>